<evidence type="ECO:0000313" key="4">
    <source>
        <dbReference type="EMBL" id="KLO19926.1"/>
    </source>
</evidence>
<feature type="domain" description="AB hydrolase-1" evidence="3">
    <location>
        <begin position="39"/>
        <end position="311"/>
    </location>
</feature>
<gene>
    <name evidence="4" type="ORF">SCHPADRAFT_918455</name>
</gene>
<dbReference type="InParanoid" id="A0A0H2SS54"/>
<evidence type="ECO:0000259" key="3">
    <source>
        <dbReference type="Pfam" id="PF00561"/>
    </source>
</evidence>
<name>A0A0H2SS54_9AGAM</name>
<keyword evidence="1 4" id="KW-0378">Hydrolase</keyword>
<dbReference type="PANTHER" id="PTHR43329">
    <property type="entry name" value="EPOXIDE HYDROLASE"/>
    <property type="match status" value="1"/>
</dbReference>
<dbReference type="EMBL" id="KQ085884">
    <property type="protein sequence ID" value="KLO19926.1"/>
    <property type="molecule type" value="Genomic_DNA"/>
</dbReference>
<evidence type="ECO:0000313" key="5">
    <source>
        <dbReference type="Proteomes" id="UP000053477"/>
    </source>
</evidence>
<reference evidence="4 5" key="1">
    <citation type="submission" date="2015-04" db="EMBL/GenBank/DDBJ databases">
        <title>Complete genome sequence of Schizopora paradoxa KUC8140, a cosmopolitan wood degrader in East Asia.</title>
        <authorList>
            <consortium name="DOE Joint Genome Institute"/>
            <person name="Min B."/>
            <person name="Park H."/>
            <person name="Jang Y."/>
            <person name="Kim J.-J."/>
            <person name="Kim K.H."/>
            <person name="Pangilinan J."/>
            <person name="Lipzen A."/>
            <person name="Riley R."/>
            <person name="Grigoriev I.V."/>
            <person name="Spatafora J.W."/>
            <person name="Choi I.-G."/>
        </authorList>
    </citation>
    <scope>NUCLEOTIDE SEQUENCE [LARGE SCALE GENOMIC DNA]</scope>
    <source>
        <strain evidence="4 5">KUC8140</strain>
    </source>
</reference>
<sequence>MDFVDPSSFHHRTELLATGKRYHFVDELPKNYDPDITKTIICIHGFPDLWYGWRHQIPHWRDAGYRVVAPDMLGYGGTDKPGDIPDYGLKSLSSDIAALLDFLQVKKAIVVGHDWGAATVWRFALYFPERVLALAIMSVPFYPPAANYASLEDITKVIVNYGYQLYFADPASTKEIEDNLENFLAMIFVRPYGMEAFTRVGQLRDLLLHHQDRIKKSEIVQTPKEFAFYLEQFTTNGMGGPLSYYKTTDQRFKEEKESNLQPNVSSSFPVLFMWGSKDASCPKQAVDSIHKYIPRLTKIKLEGKGHWVLVEAQDAVTSNILDFIEKELKGNQSKL</sequence>
<dbReference type="Pfam" id="PF00561">
    <property type="entry name" value="Abhydrolase_1"/>
    <property type="match status" value="1"/>
</dbReference>
<dbReference type="InterPro" id="IPR000073">
    <property type="entry name" value="AB_hydrolase_1"/>
</dbReference>
<dbReference type="PRINTS" id="PR00111">
    <property type="entry name" value="ABHYDROLASE"/>
</dbReference>
<proteinExistence type="inferred from homology"/>
<dbReference type="STRING" id="27342.A0A0H2SS54"/>
<dbReference type="InterPro" id="IPR000639">
    <property type="entry name" value="Epox_hydrolase-like"/>
</dbReference>
<dbReference type="InterPro" id="IPR029058">
    <property type="entry name" value="AB_hydrolase_fold"/>
</dbReference>
<organism evidence="4 5">
    <name type="scientific">Schizopora paradoxa</name>
    <dbReference type="NCBI Taxonomy" id="27342"/>
    <lineage>
        <taxon>Eukaryota</taxon>
        <taxon>Fungi</taxon>
        <taxon>Dikarya</taxon>
        <taxon>Basidiomycota</taxon>
        <taxon>Agaricomycotina</taxon>
        <taxon>Agaricomycetes</taxon>
        <taxon>Hymenochaetales</taxon>
        <taxon>Schizoporaceae</taxon>
        <taxon>Schizopora</taxon>
    </lineage>
</organism>
<keyword evidence="5" id="KW-1185">Reference proteome</keyword>
<evidence type="ECO:0000256" key="1">
    <source>
        <dbReference type="ARBA" id="ARBA00022801"/>
    </source>
</evidence>
<dbReference type="GO" id="GO:0016787">
    <property type="term" value="F:hydrolase activity"/>
    <property type="evidence" value="ECO:0007669"/>
    <property type="project" value="UniProtKB-KW"/>
</dbReference>
<dbReference type="PRINTS" id="PR00412">
    <property type="entry name" value="EPOXHYDRLASE"/>
</dbReference>
<dbReference type="SUPFAM" id="SSF53474">
    <property type="entry name" value="alpha/beta-Hydrolases"/>
    <property type="match status" value="1"/>
</dbReference>
<dbReference type="Gene3D" id="3.40.50.1820">
    <property type="entry name" value="alpha/beta hydrolase"/>
    <property type="match status" value="1"/>
</dbReference>
<dbReference type="AlphaFoldDB" id="A0A0H2SS54"/>
<dbReference type="Proteomes" id="UP000053477">
    <property type="component" value="Unassembled WGS sequence"/>
</dbReference>
<protein>
    <submittedName>
        <fullName evidence="4">Alpha/beta-hydrolase</fullName>
    </submittedName>
</protein>
<accession>A0A0H2SS54</accession>
<comment type="similarity">
    <text evidence="2">Belongs to the AB hydrolase superfamily. Epoxide hydrolase family.</text>
</comment>
<evidence type="ECO:0000256" key="2">
    <source>
        <dbReference type="ARBA" id="ARBA00038334"/>
    </source>
</evidence>
<dbReference type="OrthoDB" id="284184at2759"/>